<feature type="compositionally biased region" description="Acidic residues" evidence="1">
    <location>
        <begin position="18"/>
        <end position="29"/>
    </location>
</feature>
<evidence type="ECO:0000256" key="1">
    <source>
        <dbReference type="SAM" id="MobiDB-lite"/>
    </source>
</evidence>
<sequence>MVNAIDDYSAQPGPFVALDEEAADDEEKEDSSAGPTSGSKSAPLEFTQDQTPPSTPRTPPPKHRKRLVSSR</sequence>
<name>A0A9W6Y430_9STRA</name>
<organism evidence="2 3">
    <name type="scientific">Phytophthora fragariaefolia</name>
    <dbReference type="NCBI Taxonomy" id="1490495"/>
    <lineage>
        <taxon>Eukaryota</taxon>
        <taxon>Sar</taxon>
        <taxon>Stramenopiles</taxon>
        <taxon>Oomycota</taxon>
        <taxon>Peronosporomycetes</taxon>
        <taxon>Peronosporales</taxon>
        <taxon>Peronosporaceae</taxon>
        <taxon>Phytophthora</taxon>
    </lineage>
</organism>
<gene>
    <name evidence="2" type="ORF">Pfra01_002311100</name>
</gene>
<dbReference type="EMBL" id="BSXT01003653">
    <property type="protein sequence ID" value="GMF55089.1"/>
    <property type="molecule type" value="Genomic_DNA"/>
</dbReference>
<evidence type="ECO:0000313" key="3">
    <source>
        <dbReference type="Proteomes" id="UP001165121"/>
    </source>
</evidence>
<reference evidence="2" key="1">
    <citation type="submission" date="2023-04" db="EMBL/GenBank/DDBJ databases">
        <title>Phytophthora fragariaefolia NBRC 109709.</title>
        <authorList>
            <person name="Ichikawa N."/>
            <person name="Sato H."/>
            <person name="Tonouchi N."/>
        </authorList>
    </citation>
    <scope>NUCLEOTIDE SEQUENCE</scope>
    <source>
        <strain evidence="2">NBRC 109709</strain>
    </source>
</reference>
<accession>A0A9W6Y430</accession>
<proteinExistence type="predicted"/>
<evidence type="ECO:0000313" key="2">
    <source>
        <dbReference type="EMBL" id="GMF55089.1"/>
    </source>
</evidence>
<protein>
    <submittedName>
        <fullName evidence="2">Unnamed protein product</fullName>
    </submittedName>
</protein>
<comment type="caution">
    <text evidence="2">The sequence shown here is derived from an EMBL/GenBank/DDBJ whole genome shotgun (WGS) entry which is preliminary data.</text>
</comment>
<dbReference type="Proteomes" id="UP001165121">
    <property type="component" value="Unassembled WGS sequence"/>
</dbReference>
<feature type="region of interest" description="Disordered" evidence="1">
    <location>
        <begin position="1"/>
        <end position="71"/>
    </location>
</feature>
<dbReference type="AlphaFoldDB" id="A0A9W6Y430"/>
<feature type="compositionally biased region" description="Basic residues" evidence="1">
    <location>
        <begin position="60"/>
        <end position="71"/>
    </location>
</feature>
<keyword evidence="3" id="KW-1185">Reference proteome</keyword>